<evidence type="ECO:0000313" key="10">
    <source>
        <dbReference type="EMBL" id="EGG18032.1"/>
    </source>
</evidence>
<evidence type="ECO:0000256" key="2">
    <source>
        <dbReference type="ARBA" id="ARBA00007681"/>
    </source>
</evidence>
<comment type="similarity">
    <text evidence="2">Belongs to the ATPase gamma chain family.</text>
</comment>
<dbReference type="GO" id="GO:0046933">
    <property type="term" value="F:proton-transporting ATP synthase activity, rotational mechanism"/>
    <property type="evidence" value="ECO:0007669"/>
    <property type="project" value="InterPro"/>
</dbReference>
<dbReference type="PROSITE" id="PS00153">
    <property type="entry name" value="ATPASE_GAMMA"/>
    <property type="match status" value="1"/>
</dbReference>
<name>F4Q212_CACFS</name>
<dbReference type="STRING" id="1054147.F4Q212"/>
<comment type="subcellular location">
    <subcellularLocation>
        <location evidence="1">Membrane</location>
        <topology evidence="1">Peripheral membrane protein</topology>
    </subcellularLocation>
</comment>
<evidence type="ECO:0000256" key="9">
    <source>
        <dbReference type="ARBA" id="ARBA00031066"/>
    </source>
</evidence>
<organism evidence="10 11">
    <name type="scientific">Cavenderia fasciculata</name>
    <name type="common">Slime mold</name>
    <name type="synonym">Dictyostelium fasciculatum</name>
    <dbReference type="NCBI Taxonomy" id="261658"/>
    <lineage>
        <taxon>Eukaryota</taxon>
        <taxon>Amoebozoa</taxon>
        <taxon>Evosea</taxon>
        <taxon>Eumycetozoa</taxon>
        <taxon>Dictyostelia</taxon>
        <taxon>Acytosteliales</taxon>
        <taxon>Cavenderiaceae</taxon>
        <taxon>Cavenderia</taxon>
    </lineage>
</organism>
<reference evidence="11" key="1">
    <citation type="journal article" date="2011" name="Genome Res.">
        <title>Phylogeny-wide analysis of social amoeba genomes highlights ancient origins for complex intercellular communication.</title>
        <authorList>
            <person name="Heidel A.J."/>
            <person name="Lawal H.M."/>
            <person name="Felder M."/>
            <person name="Schilde C."/>
            <person name="Helps N.R."/>
            <person name="Tunggal B."/>
            <person name="Rivero F."/>
            <person name="John U."/>
            <person name="Schleicher M."/>
            <person name="Eichinger L."/>
            <person name="Platzer M."/>
            <person name="Noegel A.A."/>
            <person name="Schaap P."/>
            <person name="Gloeckner G."/>
        </authorList>
    </citation>
    <scope>NUCLEOTIDE SEQUENCE [LARGE SCALE GENOMIC DNA]</scope>
    <source>
        <strain evidence="11">SH3</strain>
    </source>
</reference>
<protein>
    <recommendedName>
        <fullName evidence="9">F-ATPase gamma subunit</fullName>
    </recommendedName>
</protein>
<dbReference type="PANTHER" id="PTHR11693">
    <property type="entry name" value="ATP SYNTHASE GAMMA CHAIN"/>
    <property type="match status" value="1"/>
</dbReference>
<dbReference type="EMBL" id="GL883020">
    <property type="protein sequence ID" value="EGG18032.1"/>
    <property type="molecule type" value="Genomic_DNA"/>
</dbReference>
<keyword evidence="6" id="KW-0472">Membrane</keyword>
<dbReference type="Gene3D" id="3.40.1380.10">
    <property type="match status" value="1"/>
</dbReference>
<keyword evidence="8" id="KW-0066">ATP synthesis</keyword>
<dbReference type="CDD" id="cd12151">
    <property type="entry name" value="F1-ATPase_gamma"/>
    <property type="match status" value="1"/>
</dbReference>
<dbReference type="Gene3D" id="1.10.287.80">
    <property type="entry name" value="ATP synthase, gamma subunit, helix hairpin domain"/>
    <property type="match status" value="1"/>
</dbReference>
<evidence type="ECO:0000313" key="11">
    <source>
        <dbReference type="Proteomes" id="UP000007797"/>
    </source>
</evidence>
<evidence type="ECO:0000256" key="1">
    <source>
        <dbReference type="ARBA" id="ARBA00004170"/>
    </source>
</evidence>
<keyword evidence="7" id="KW-0139">CF(1)</keyword>
<accession>F4Q212</accession>
<evidence type="ECO:0000256" key="7">
    <source>
        <dbReference type="ARBA" id="ARBA00023196"/>
    </source>
</evidence>
<keyword evidence="3" id="KW-0813">Transport</keyword>
<dbReference type="SUPFAM" id="SSF52943">
    <property type="entry name" value="ATP synthase (F1-ATPase), gamma subunit"/>
    <property type="match status" value="1"/>
</dbReference>
<keyword evidence="11" id="KW-1185">Reference proteome</keyword>
<dbReference type="InterPro" id="IPR035968">
    <property type="entry name" value="ATP_synth_F1_ATPase_gsu"/>
</dbReference>
<dbReference type="InterPro" id="IPR023632">
    <property type="entry name" value="ATP_synth_F1_gsu_CS"/>
</dbReference>
<dbReference type="KEGG" id="dfa:DFA_06699"/>
<dbReference type="GeneID" id="14870189"/>
<dbReference type="OrthoDB" id="239812at2759"/>
<dbReference type="RefSeq" id="XP_004356925.1">
    <property type="nucleotide sequence ID" value="XM_004356871.1"/>
</dbReference>
<dbReference type="GO" id="GO:0045259">
    <property type="term" value="C:proton-transporting ATP synthase complex"/>
    <property type="evidence" value="ECO:0007669"/>
    <property type="project" value="UniProtKB-KW"/>
</dbReference>
<proteinExistence type="inferred from homology"/>
<dbReference type="Proteomes" id="UP000007797">
    <property type="component" value="Unassembled WGS sequence"/>
</dbReference>
<evidence type="ECO:0000256" key="4">
    <source>
        <dbReference type="ARBA" id="ARBA00022781"/>
    </source>
</evidence>
<evidence type="ECO:0000256" key="8">
    <source>
        <dbReference type="ARBA" id="ARBA00023310"/>
    </source>
</evidence>
<evidence type="ECO:0000256" key="5">
    <source>
        <dbReference type="ARBA" id="ARBA00023065"/>
    </source>
</evidence>
<keyword evidence="4" id="KW-0375">Hydrogen ion transport</keyword>
<dbReference type="InterPro" id="IPR000131">
    <property type="entry name" value="ATP_synth_F1_gsu"/>
</dbReference>
<dbReference type="PRINTS" id="PR00126">
    <property type="entry name" value="ATPASEGAMMA"/>
</dbReference>
<dbReference type="PANTHER" id="PTHR11693:SF22">
    <property type="entry name" value="ATP SYNTHASE SUBUNIT GAMMA, MITOCHONDRIAL"/>
    <property type="match status" value="1"/>
</dbReference>
<dbReference type="NCBIfam" id="TIGR01146">
    <property type="entry name" value="ATPsyn_F1gamma"/>
    <property type="match status" value="1"/>
</dbReference>
<gene>
    <name evidence="10" type="primary">atp5C1</name>
    <name evidence="10" type="ORF">DFA_06699</name>
</gene>
<dbReference type="Pfam" id="PF00231">
    <property type="entry name" value="ATP-synt"/>
    <property type="match status" value="1"/>
</dbReference>
<keyword evidence="5" id="KW-0406">Ion transport</keyword>
<evidence type="ECO:0000256" key="6">
    <source>
        <dbReference type="ARBA" id="ARBA00023136"/>
    </source>
</evidence>
<evidence type="ECO:0000256" key="3">
    <source>
        <dbReference type="ARBA" id="ARBA00022448"/>
    </source>
</evidence>
<sequence>MNHLSTLLLKEIIGYLDDDIDTICFMLSSKRLYNLLSKNSLEFKNLVYINKPKKFRSKFIFNQSTRLQLYNNNSKILSLSSSSSSFKNQSYLIENENKLVDHSYGFNNATRLLPPTLTYLSVTNEIMYSFKVGFLPLSLQTLKMKQLLFHWNSQCLPPHILSLYIRILKPPSTLPQSLRKLSLRYYEEERDPFLPTLPTQLETVKLNSTPYYIDTIESLPKLTKLKLIESDEFAIHIGPNHNLPNTLVTIVLKFHKLFSKGSLIGLNQHNLPNLKHLVIKRLKQINQVIDLFQNENEREEGATCIIASQLSSLHLQIKKSHRDNDNVDDIGHQSIPLKSIVHLNNLIISGRGFKFNLGIRKSIDSNGRCTTIYIYDKYSLSGVVVYQKMNRTVITTTTLFMRQPCAQQQRNMATLKELKNRLGTVKTISKLTKTLNMVASSRLRSAEKKAEELGVYSLGPNKLVSEITNLEGFGEIENTGESRSHKNLVIGVTTDTGMCGPVNHQVVRAIKGMLADNQAQNSTEQLVVTMTGLKGVAPITSAYPKALHSSSRDFGKSDFSFPETCVYLSKVVKDVPNFDSATVVYNKFKNAMSYAVSSTFVPGFNLLEHHREKFYAYQTNEDRSATMKDFSEFNLISTLWGSLYQNRASETAARMISMDNASKNGEQISAALSIQYNRARQAMITGELIEITSGAAAISESA</sequence>
<dbReference type="AlphaFoldDB" id="F4Q212"/>